<feature type="region of interest" description="Disordered" evidence="4">
    <location>
        <begin position="134"/>
        <end position="153"/>
    </location>
</feature>
<evidence type="ECO:0000313" key="5">
    <source>
        <dbReference type="EMBL" id="MBB5234438.1"/>
    </source>
</evidence>
<name>A0A7W8LQ41_9DEIO</name>
<dbReference type="AlphaFoldDB" id="A0A7W8LQ41"/>
<dbReference type="Proteomes" id="UP000525389">
    <property type="component" value="Unassembled WGS sequence"/>
</dbReference>
<keyword evidence="3" id="KW-0234">DNA repair</keyword>
<dbReference type="GO" id="GO:0006281">
    <property type="term" value="P:DNA repair"/>
    <property type="evidence" value="ECO:0007669"/>
    <property type="project" value="UniProtKB-KW"/>
</dbReference>
<keyword evidence="6" id="KW-1185">Reference proteome</keyword>
<dbReference type="Pfam" id="PF04098">
    <property type="entry name" value="Rad52_Rad22"/>
    <property type="match status" value="1"/>
</dbReference>
<evidence type="ECO:0000313" key="6">
    <source>
        <dbReference type="Proteomes" id="UP000525389"/>
    </source>
</evidence>
<evidence type="ECO:0000256" key="1">
    <source>
        <dbReference type="ARBA" id="ARBA00006638"/>
    </source>
</evidence>
<evidence type="ECO:0000256" key="4">
    <source>
        <dbReference type="SAM" id="MobiDB-lite"/>
    </source>
</evidence>
<proteinExistence type="inferred from homology"/>
<reference evidence="5 6" key="1">
    <citation type="submission" date="2020-08" db="EMBL/GenBank/DDBJ databases">
        <title>Genomic Encyclopedia of Type Strains, Phase IV (KMG-IV): sequencing the most valuable type-strain genomes for metagenomic binning, comparative biology and taxonomic classification.</title>
        <authorList>
            <person name="Goeker M."/>
        </authorList>
    </citation>
    <scope>NUCLEOTIDE SEQUENCE [LARGE SCALE GENOMIC DNA]</scope>
    <source>
        <strain evidence="5 6">DSM 101791</strain>
    </source>
</reference>
<organism evidence="5 6">
    <name type="scientific">Deinococcus budaensis</name>
    <dbReference type="NCBI Taxonomy" id="1665626"/>
    <lineage>
        <taxon>Bacteria</taxon>
        <taxon>Thermotogati</taxon>
        <taxon>Deinococcota</taxon>
        <taxon>Deinococci</taxon>
        <taxon>Deinococcales</taxon>
        <taxon>Deinococcaceae</taxon>
        <taxon>Deinococcus</taxon>
    </lineage>
</organism>
<comment type="similarity">
    <text evidence="1">Belongs to the RAD52 family.</text>
</comment>
<feature type="compositionally biased region" description="Basic and acidic residues" evidence="4">
    <location>
        <begin position="142"/>
        <end position="151"/>
    </location>
</feature>
<protein>
    <submittedName>
        <fullName evidence="5">Uncharacterized protein</fullName>
    </submittedName>
</protein>
<sequence>MKLSDVQKRLAAPFPAHLVGWKPQALTKDRSRALLVAYIDARAVMDRLDATCPDLWEFRTREVTGTPTPIVQGSLTVLGVTREDYGEAGEGEAGTIKAAASDALKRCAVHFGIGRYLYDLPKCWADWDDKKREPVSTPELPEWARPEHERSPGGAHIVQAMEQLRYELPEDLDLQREVYRCLKAALNTVYPAARQPVAREPEAEGDLPTPPLDPISKATKSQIAAHLEGPRWGLERDERLAFTSWLADRRDAPLASSAELTETEGRRALNAIERCAKPKTLLGQWRADPAGLPGEAEALGAVG</sequence>
<dbReference type="InterPro" id="IPR041247">
    <property type="entry name" value="Rad52_fam"/>
</dbReference>
<accession>A0A7W8LQ41</accession>
<evidence type="ECO:0000256" key="3">
    <source>
        <dbReference type="ARBA" id="ARBA00023204"/>
    </source>
</evidence>
<gene>
    <name evidence="5" type="ORF">HNQ09_001876</name>
</gene>
<keyword evidence="2" id="KW-0227">DNA damage</keyword>
<evidence type="ECO:0000256" key="2">
    <source>
        <dbReference type="ARBA" id="ARBA00022763"/>
    </source>
</evidence>
<comment type="caution">
    <text evidence="5">The sequence shown here is derived from an EMBL/GenBank/DDBJ whole genome shotgun (WGS) entry which is preliminary data.</text>
</comment>
<dbReference type="EMBL" id="JACHFN010000006">
    <property type="protein sequence ID" value="MBB5234438.1"/>
    <property type="molecule type" value="Genomic_DNA"/>
</dbReference>